<accession>A0ABD0JYC2</accession>
<comment type="caution">
    <text evidence="1">The sequence shown here is derived from an EMBL/GenBank/DDBJ whole genome shotgun (WGS) entry which is preliminary data.</text>
</comment>
<sequence>MVCTVADPPSYRGTHSTHDANLEVKREVSRQTSYVIIGGSRLKRQTQRPYSTSHCRHATQGKSPCYTFTQTMGHVPSLE</sequence>
<organism evidence="1 2">
    <name type="scientific">Batillaria attramentaria</name>
    <dbReference type="NCBI Taxonomy" id="370345"/>
    <lineage>
        <taxon>Eukaryota</taxon>
        <taxon>Metazoa</taxon>
        <taxon>Spiralia</taxon>
        <taxon>Lophotrochozoa</taxon>
        <taxon>Mollusca</taxon>
        <taxon>Gastropoda</taxon>
        <taxon>Caenogastropoda</taxon>
        <taxon>Sorbeoconcha</taxon>
        <taxon>Cerithioidea</taxon>
        <taxon>Batillariidae</taxon>
        <taxon>Batillaria</taxon>
    </lineage>
</organism>
<evidence type="ECO:0000313" key="2">
    <source>
        <dbReference type="Proteomes" id="UP001519460"/>
    </source>
</evidence>
<proteinExistence type="predicted"/>
<protein>
    <submittedName>
        <fullName evidence="1">Uncharacterized protein</fullName>
    </submittedName>
</protein>
<name>A0ABD0JYC2_9CAEN</name>
<gene>
    <name evidence="1" type="ORF">BaRGS_00029220</name>
</gene>
<keyword evidence="2" id="KW-1185">Reference proteome</keyword>
<evidence type="ECO:0000313" key="1">
    <source>
        <dbReference type="EMBL" id="KAK7479503.1"/>
    </source>
</evidence>
<dbReference type="EMBL" id="JACVVK020000301">
    <property type="protein sequence ID" value="KAK7479503.1"/>
    <property type="molecule type" value="Genomic_DNA"/>
</dbReference>
<dbReference type="AlphaFoldDB" id="A0ABD0JYC2"/>
<reference evidence="1 2" key="1">
    <citation type="journal article" date="2023" name="Sci. Data">
        <title>Genome assembly of the Korean intertidal mud-creeper Batillaria attramentaria.</title>
        <authorList>
            <person name="Patra A.K."/>
            <person name="Ho P.T."/>
            <person name="Jun S."/>
            <person name="Lee S.J."/>
            <person name="Kim Y."/>
            <person name="Won Y.J."/>
        </authorList>
    </citation>
    <scope>NUCLEOTIDE SEQUENCE [LARGE SCALE GENOMIC DNA]</scope>
    <source>
        <strain evidence="1">Wonlab-2016</strain>
    </source>
</reference>
<dbReference type="Proteomes" id="UP001519460">
    <property type="component" value="Unassembled WGS sequence"/>
</dbReference>